<dbReference type="PROSITE" id="PS00195">
    <property type="entry name" value="GLUTAREDOXIN_1"/>
    <property type="match status" value="1"/>
</dbReference>
<dbReference type="PROSITE" id="PS00573">
    <property type="entry name" value="PYRIDINE_REDOX_2"/>
    <property type="match status" value="1"/>
</dbReference>
<dbReference type="InterPro" id="IPR023753">
    <property type="entry name" value="FAD/NAD-binding_dom"/>
</dbReference>
<evidence type="ECO:0000256" key="3">
    <source>
        <dbReference type="ARBA" id="ARBA00023002"/>
    </source>
</evidence>
<dbReference type="PRINTS" id="PR00469">
    <property type="entry name" value="PNDRDTASEII"/>
</dbReference>
<dbReference type="PROSITE" id="PS51354">
    <property type="entry name" value="GLUTAREDOXIN_2"/>
    <property type="match status" value="1"/>
</dbReference>
<comment type="caution">
    <text evidence="8">The sequence shown here is derived from an EMBL/GenBank/DDBJ whole genome shotgun (WGS) entry which is preliminary data.</text>
</comment>
<dbReference type="Gene3D" id="3.50.50.60">
    <property type="entry name" value="FAD/NAD(P)-binding domain"/>
    <property type="match status" value="2"/>
</dbReference>
<protein>
    <submittedName>
        <fullName evidence="8">FAD-dependent oxidoreductase</fullName>
    </submittedName>
</protein>
<evidence type="ECO:0000259" key="7">
    <source>
        <dbReference type="Pfam" id="PF07992"/>
    </source>
</evidence>
<evidence type="ECO:0000256" key="4">
    <source>
        <dbReference type="ARBA" id="ARBA00023157"/>
    </source>
</evidence>
<dbReference type="Gene3D" id="3.40.30.10">
    <property type="entry name" value="Glutaredoxin"/>
    <property type="match status" value="1"/>
</dbReference>
<dbReference type="InterPro" id="IPR011767">
    <property type="entry name" value="GLR_AS"/>
</dbReference>
<dbReference type="EMBL" id="JABFFQ010000001">
    <property type="protein sequence ID" value="MDV4341958.1"/>
    <property type="molecule type" value="Genomic_DNA"/>
</dbReference>
<keyword evidence="1" id="KW-0285">Flavoprotein</keyword>
<dbReference type="PRINTS" id="PR00368">
    <property type="entry name" value="FADPNR"/>
</dbReference>
<dbReference type="InterPro" id="IPR008255">
    <property type="entry name" value="Pyr_nucl-diS_OxRdtase_2_AS"/>
</dbReference>
<dbReference type="RefSeq" id="WP_317295154.1">
    <property type="nucleotide sequence ID" value="NZ_JABFFQ010000001.1"/>
</dbReference>
<keyword evidence="9" id="KW-1185">Reference proteome</keyword>
<evidence type="ECO:0000256" key="1">
    <source>
        <dbReference type="ARBA" id="ARBA00022630"/>
    </source>
</evidence>
<sequence>MAGVKVYTTENCPYCRMVQAFLRKQGVEYEIVDVGKDREAAREMIQISGQRGVPVTVSGNEMVVGFDAKRLREIFGTPAAGGVYDVVIVGAGPAGLTAGVYCARKLMKTAIITENVGGQAAWSWTIENYMGFTMIRGEDLIHKFEEQVRGFHVHLELDSVEGIDREDDAFVVRTASEHTFRCRAIILAPGKEPRTLGLPGEDRLIGRGISICATCDAPLFRDRPVAVVGGGNAAIQTAIEMTRIASSVAMIIRSDLRCDEVYIARAKDLGVQIYLRHEVAALHGEDSLTGITIRDRNTGKETALDVSGLFLAIGLVPNTKFLGDLVVLNERGEIDIDENCHTSVPGIFAAGDATCVRAKQIIVAAGEGAKAAIEAHDYLLGEEAKERVVAA</sequence>
<organism evidence="8 9">
    <name type="scientific">Methanoculleus nereidis</name>
    <dbReference type="NCBI Taxonomy" id="2735141"/>
    <lineage>
        <taxon>Archaea</taxon>
        <taxon>Methanobacteriati</taxon>
        <taxon>Methanobacteriota</taxon>
        <taxon>Stenosarchaea group</taxon>
        <taxon>Methanomicrobia</taxon>
        <taxon>Methanomicrobiales</taxon>
        <taxon>Methanomicrobiaceae</taxon>
        <taxon>Methanoculleus</taxon>
    </lineage>
</organism>
<proteinExistence type="predicted"/>
<evidence type="ECO:0000256" key="5">
    <source>
        <dbReference type="ARBA" id="ARBA00023284"/>
    </source>
</evidence>
<dbReference type="SUPFAM" id="SSF52833">
    <property type="entry name" value="Thioredoxin-like"/>
    <property type="match status" value="1"/>
</dbReference>
<evidence type="ECO:0000259" key="6">
    <source>
        <dbReference type="Pfam" id="PF00462"/>
    </source>
</evidence>
<gene>
    <name evidence="8" type="ORF">HL657_01930</name>
</gene>
<dbReference type="SUPFAM" id="SSF51905">
    <property type="entry name" value="FAD/NAD(P)-binding domain"/>
    <property type="match status" value="1"/>
</dbReference>
<evidence type="ECO:0000256" key="2">
    <source>
        <dbReference type="ARBA" id="ARBA00022827"/>
    </source>
</evidence>
<keyword evidence="3" id="KW-0560">Oxidoreductase</keyword>
<dbReference type="InterPro" id="IPR002109">
    <property type="entry name" value="Glutaredoxin"/>
</dbReference>
<dbReference type="Pfam" id="PF07992">
    <property type="entry name" value="Pyr_redox_2"/>
    <property type="match status" value="1"/>
</dbReference>
<keyword evidence="2" id="KW-0274">FAD</keyword>
<evidence type="ECO:0000313" key="9">
    <source>
        <dbReference type="Proteomes" id="UP001273768"/>
    </source>
</evidence>
<name>A0ABU3YZG7_9EURY</name>
<dbReference type="InterPro" id="IPR050097">
    <property type="entry name" value="Ferredoxin-NADP_redctase_2"/>
</dbReference>
<accession>A0ABU3YZG7</accession>
<dbReference type="InterPro" id="IPR036188">
    <property type="entry name" value="FAD/NAD-bd_sf"/>
</dbReference>
<keyword evidence="5" id="KW-0676">Redox-active center</keyword>
<evidence type="ECO:0000313" key="8">
    <source>
        <dbReference type="EMBL" id="MDV4341958.1"/>
    </source>
</evidence>
<feature type="domain" description="FAD/NAD(P)-binding" evidence="7">
    <location>
        <begin position="84"/>
        <end position="368"/>
    </location>
</feature>
<dbReference type="CDD" id="cd02976">
    <property type="entry name" value="NrdH"/>
    <property type="match status" value="1"/>
</dbReference>
<reference evidence="8 9" key="1">
    <citation type="submission" date="2020-05" db="EMBL/GenBank/DDBJ databases">
        <title>Isolation and characterization of methanoarchaea from a cold seep at offshore SW Taiwan.</title>
        <authorList>
            <person name="Chen Y.-W."/>
            <person name="Chen S.-C."/>
            <person name="Lai M.-C."/>
        </authorList>
    </citation>
    <scope>NUCLEOTIDE SEQUENCE [LARGE SCALE GENOMIC DNA]</scope>
    <source>
        <strain evidence="8 9">YWC-01</strain>
    </source>
</reference>
<keyword evidence="4" id="KW-1015">Disulfide bond</keyword>
<dbReference type="Proteomes" id="UP001273768">
    <property type="component" value="Unassembled WGS sequence"/>
</dbReference>
<dbReference type="PANTHER" id="PTHR48105">
    <property type="entry name" value="THIOREDOXIN REDUCTASE 1-RELATED-RELATED"/>
    <property type="match status" value="1"/>
</dbReference>
<feature type="domain" description="Glutaredoxin" evidence="6">
    <location>
        <begin position="4"/>
        <end position="62"/>
    </location>
</feature>
<dbReference type="Pfam" id="PF00462">
    <property type="entry name" value="Glutaredoxin"/>
    <property type="match status" value="1"/>
</dbReference>
<dbReference type="InterPro" id="IPR036249">
    <property type="entry name" value="Thioredoxin-like_sf"/>
</dbReference>